<keyword evidence="2" id="KW-1185">Reference proteome</keyword>
<dbReference type="Proteomes" id="UP001412239">
    <property type="component" value="Unassembled WGS sequence"/>
</dbReference>
<dbReference type="AlphaFoldDB" id="A0A292PML4"/>
<protein>
    <submittedName>
        <fullName evidence="1">Uncharacterized protein</fullName>
    </submittedName>
</protein>
<evidence type="ECO:0000313" key="2">
    <source>
        <dbReference type="Proteomes" id="UP001412239"/>
    </source>
</evidence>
<proteinExistence type="predicted"/>
<name>A0A292PML4_9PEZI</name>
<reference evidence="1" key="1">
    <citation type="submission" date="2015-10" db="EMBL/GenBank/DDBJ databases">
        <authorList>
            <person name="Regsiter A."/>
            <person name="william w."/>
        </authorList>
    </citation>
    <scope>NUCLEOTIDE SEQUENCE</scope>
    <source>
        <strain evidence="1">Montdore</strain>
    </source>
</reference>
<gene>
    <name evidence="1" type="ORF">GSTUAT00008141001</name>
</gene>
<sequence>MYDTSNMKLLHTIETSPKLLVGRYKYTETRTIFADIYYFGILTSFSCPPGVNAAPAASDYGLLFDAIKLDAVNVTTRPC</sequence>
<accession>A0A292PML4</accession>
<dbReference type="EMBL" id="LN891179">
    <property type="protein sequence ID" value="CUS07733.1"/>
    <property type="molecule type" value="Genomic_DNA"/>
</dbReference>
<organism evidence="1 2">
    <name type="scientific">Tuber aestivum</name>
    <name type="common">summer truffle</name>
    <dbReference type="NCBI Taxonomy" id="59557"/>
    <lineage>
        <taxon>Eukaryota</taxon>
        <taxon>Fungi</taxon>
        <taxon>Dikarya</taxon>
        <taxon>Ascomycota</taxon>
        <taxon>Pezizomycotina</taxon>
        <taxon>Pezizomycetes</taxon>
        <taxon>Pezizales</taxon>
        <taxon>Tuberaceae</taxon>
        <taxon>Tuber</taxon>
    </lineage>
</organism>
<evidence type="ECO:0000313" key="1">
    <source>
        <dbReference type="EMBL" id="CUS07733.1"/>
    </source>
</evidence>